<keyword evidence="1" id="KW-1133">Transmembrane helix</keyword>
<keyword evidence="1" id="KW-0812">Transmembrane</keyword>
<feature type="transmembrane region" description="Helical" evidence="1">
    <location>
        <begin position="7"/>
        <end position="32"/>
    </location>
</feature>
<accession>A0A399QF49</accession>
<protein>
    <submittedName>
        <fullName evidence="2">Polysaccharide transporter</fullName>
    </submittedName>
</protein>
<feature type="non-terminal residue" evidence="2">
    <location>
        <position position="101"/>
    </location>
</feature>
<sequence length="101" mass="10598">MTRRIGLLLPTGAAGLTRVLQLVLLVVLTQLADESARAALVTGFALLSSFAIITDSGAANFLLSLPRTRLTRSVHARAVGFHAALGSVGAEVVHRLRIAQV</sequence>
<keyword evidence="1" id="KW-0472">Membrane</keyword>
<comment type="caution">
    <text evidence="2">The sequence shown here is derived from an EMBL/GenBank/DDBJ whole genome shotgun (WGS) entry which is preliminary data.</text>
</comment>
<dbReference type="EMBL" id="QWEA01000667">
    <property type="protein sequence ID" value="RIJ17658.1"/>
    <property type="molecule type" value="Genomic_DNA"/>
</dbReference>
<proteinExistence type="predicted"/>
<name>A0A399QF49_9MICO</name>
<gene>
    <name evidence="2" type="ORF">DZF93_13480</name>
</gene>
<reference evidence="2 3" key="1">
    <citation type="submission" date="2018-08" db="EMBL/GenBank/DDBJ databases">
        <title>Genome Sequence of Clavibacter michiganensis Subspecies type strains, and the Atypical Peach-Colored Strains Isolated from Tomato.</title>
        <authorList>
            <person name="Osdaghi E."/>
            <person name="Portier P."/>
            <person name="Briand M."/>
            <person name="Jacques M.-A."/>
        </authorList>
    </citation>
    <scope>NUCLEOTIDE SEQUENCE [LARGE SCALE GENOMIC DNA]</scope>
    <source>
        <strain evidence="2 3">CFBP 6488</strain>
    </source>
</reference>
<organism evidence="2 3">
    <name type="scientific">Clavibacter michiganensis subsp. insidiosus</name>
    <dbReference type="NCBI Taxonomy" id="33014"/>
    <lineage>
        <taxon>Bacteria</taxon>
        <taxon>Bacillati</taxon>
        <taxon>Actinomycetota</taxon>
        <taxon>Actinomycetes</taxon>
        <taxon>Micrococcales</taxon>
        <taxon>Microbacteriaceae</taxon>
        <taxon>Clavibacter</taxon>
    </lineage>
</organism>
<feature type="transmembrane region" description="Helical" evidence="1">
    <location>
        <begin position="38"/>
        <end position="63"/>
    </location>
</feature>
<dbReference type="AlphaFoldDB" id="A0A399QF49"/>
<evidence type="ECO:0000313" key="2">
    <source>
        <dbReference type="EMBL" id="RIJ17658.1"/>
    </source>
</evidence>
<dbReference type="Proteomes" id="UP000266634">
    <property type="component" value="Unassembled WGS sequence"/>
</dbReference>
<evidence type="ECO:0000256" key="1">
    <source>
        <dbReference type="SAM" id="Phobius"/>
    </source>
</evidence>
<evidence type="ECO:0000313" key="3">
    <source>
        <dbReference type="Proteomes" id="UP000266634"/>
    </source>
</evidence>